<reference evidence="2" key="2">
    <citation type="submission" date="2006-05" db="EMBL/GenBank/DDBJ databases">
        <title>Sequencing of the draft genome and assembly of Desulfuromonas acetoxidans DSM 684.</title>
        <authorList>
            <consortium name="US DOE Joint Genome Institute (JGI-PGF)"/>
            <person name="Copeland A."/>
            <person name="Lucas S."/>
            <person name="Lapidus A."/>
            <person name="Barry K."/>
            <person name="Detter J.C."/>
            <person name="Glavina del Rio T."/>
            <person name="Hammon N."/>
            <person name="Israni S."/>
            <person name="Dalin E."/>
            <person name="Tice H."/>
            <person name="Bruce D."/>
            <person name="Pitluck S."/>
            <person name="Richardson P."/>
        </authorList>
    </citation>
    <scope>NUCLEOTIDE SEQUENCE [LARGE SCALE GENOMIC DNA]</scope>
    <source>
        <strain evidence="2">DSM 684</strain>
    </source>
</reference>
<gene>
    <name evidence="2" type="ORF">Dace_0289</name>
</gene>
<comment type="caution">
    <text evidence="2">The sequence shown here is derived from an EMBL/GenBank/DDBJ whole genome shotgun (WGS) entry which is preliminary data.</text>
</comment>
<reference evidence="2" key="1">
    <citation type="submission" date="2006-05" db="EMBL/GenBank/DDBJ databases">
        <title>Annotation of the draft genome assembly of Desulfuromonas acetoxidans DSM 684.</title>
        <authorList>
            <consortium name="US DOE Joint Genome Institute (JGI-ORNL)"/>
            <person name="Larimer F."/>
            <person name="Land M."/>
            <person name="Hauser L."/>
        </authorList>
    </citation>
    <scope>NUCLEOTIDE SEQUENCE [LARGE SCALE GENOMIC DNA]</scope>
    <source>
        <strain evidence="2">DSM 684</strain>
    </source>
</reference>
<proteinExistence type="predicted"/>
<keyword evidence="3" id="KW-1185">Reference proteome</keyword>
<evidence type="ECO:0000313" key="2">
    <source>
        <dbReference type="EMBL" id="EAT14499.1"/>
    </source>
</evidence>
<dbReference type="AlphaFoldDB" id="Q1JW69"/>
<evidence type="ECO:0000256" key="1">
    <source>
        <dbReference type="SAM" id="MobiDB-lite"/>
    </source>
</evidence>
<sequence length="766" mass="86468">MDPATHQRFIQQLCHWAAIYIAQGRSPFRKAEAGTPLTTAQGALCPDMVLWINQDSFVAGGFVQIPDCEDDLGTPCACAESLGVNYFATWGSKRLTIWQADNRKIIEQWPVPPLDQDSPKAYEMLLVQLMDEFRTLAVIGACPPDKLSHWHLTNLCLGTVNKAIPLLSEHLRRTRSDQVKTIETAELQAENKLTLVIARLLVLQYLKKLPYSIEPERLDLALKEFSAALDITQLDQLSGHGNEPDLDEQSQVLLHHLLRRLDQIGLFRQPQRAIRFINQLLHATASSPLSTEENSVNAALHMQHCSVSQNDAELVEVDQPQRLAFKYLLRVLNNWPHPALCRADLFSLPREITVHRIVANLVDHEVPSTHYRNAWQAHIHAAWSGHRPLWPRNTPTWGYQALYLLGILADQGTIQLCLPASALCLPWIDHIFTLLAGEYTVKELALIADQFTLQLERRNAPEQIALVCGEARRVEIPNDELFGGGAIALTLLLQNKEDLLRLIEAKRLRLPSEDHYSSEDGRQRFHKSCLCQQMSKTLLGSNPSGKYLDQLPVPSSKVLDSLAALELDGLSSGQQTTLIDSTLQQLLDIDAPPCQDSTTESTASEAPRTDNKSLENEIHQALEVKGIPLFPDHYLYDFYRPELRSFYTDHRPWQLVGEFMGTFTLEDMAGNRCDCNNDIIAYAALLTSQEAATPNLPTDPTVCQQIVERFLTDLVRIHQLIWDECHAALPTAKKANRLGNKIWKNLEFPPYRLVEEALERFNLSQT</sequence>
<evidence type="ECO:0000313" key="3">
    <source>
        <dbReference type="Proteomes" id="UP000005695"/>
    </source>
</evidence>
<name>Q1JW69_DESA6</name>
<feature type="compositionally biased region" description="Polar residues" evidence="1">
    <location>
        <begin position="595"/>
        <end position="604"/>
    </location>
</feature>
<accession>Q1JW69</accession>
<dbReference type="EMBL" id="AAEW02000024">
    <property type="protein sequence ID" value="EAT14499.1"/>
    <property type="molecule type" value="Genomic_DNA"/>
</dbReference>
<feature type="region of interest" description="Disordered" evidence="1">
    <location>
        <begin position="591"/>
        <end position="613"/>
    </location>
</feature>
<protein>
    <submittedName>
        <fullName evidence="2">Uncharacterized protein</fullName>
    </submittedName>
</protein>
<organism evidence="2 3">
    <name type="scientific">Desulfuromonas acetoxidans (strain DSM 684 / 11070)</name>
    <dbReference type="NCBI Taxonomy" id="281689"/>
    <lineage>
        <taxon>Bacteria</taxon>
        <taxon>Pseudomonadati</taxon>
        <taxon>Thermodesulfobacteriota</taxon>
        <taxon>Desulfuromonadia</taxon>
        <taxon>Desulfuromonadales</taxon>
        <taxon>Desulfuromonadaceae</taxon>
        <taxon>Desulfuromonas</taxon>
    </lineage>
</organism>
<dbReference type="Proteomes" id="UP000005695">
    <property type="component" value="Unassembled WGS sequence"/>
</dbReference>